<accession>A0ABX2VTR8</accession>
<keyword evidence="1" id="KW-0472">Membrane</keyword>
<organism evidence="2 3">
    <name type="scientific">Ajellomyces dermatitidis (strain ER-3 / ATCC MYA-2586)</name>
    <name type="common">Blastomyces dermatitidis</name>
    <dbReference type="NCBI Taxonomy" id="559297"/>
    <lineage>
        <taxon>Eukaryota</taxon>
        <taxon>Fungi</taxon>
        <taxon>Dikarya</taxon>
        <taxon>Ascomycota</taxon>
        <taxon>Pezizomycotina</taxon>
        <taxon>Eurotiomycetes</taxon>
        <taxon>Eurotiomycetidae</taxon>
        <taxon>Onygenales</taxon>
        <taxon>Ajellomycetaceae</taxon>
        <taxon>Blastomyces</taxon>
    </lineage>
</organism>
<dbReference type="RefSeq" id="XP_045279790.1">
    <property type="nucleotide sequence ID" value="XM_045425675.1"/>
</dbReference>
<protein>
    <submittedName>
        <fullName evidence="2">Uncharacterized protein</fullName>
    </submittedName>
</protein>
<keyword evidence="1" id="KW-1133">Transmembrane helix</keyword>
<reference evidence="3" key="1">
    <citation type="journal article" date="2015" name="PLoS Genet.">
        <title>The dynamic genome and transcriptome of the human fungal pathogen Blastomyces and close relative Emmonsia.</title>
        <authorList>
            <person name="Munoz J.F."/>
            <person name="Gauthier G.M."/>
            <person name="Desjardins C.A."/>
            <person name="Gallo J.E."/>
            <person name="Holder J."/>
            <person name="Sullivan T.D."/>
            <person name="Marty A.J."/>
            <person name="Carmen J.C."/>
            <person name="Chen Z."/>
            <person name="Ding L."/>
            <person name="Gujja S."/>
            <person name="Magrini V."/>
            <person name="Misas E."/>
            <person name="Mitreva M."/>
            <person name="Priest M."/>
            <person name="Saif S."/>
            <person name="Whiston E.A."/>
            <person name="Young S."/>
            <person name="Zeng Q."/>
            <person name="Goldman W.E."/>
            <person name="Mardis E.R."/>
            <person name="Taylor J.W."/>
            <person name="McEwen J.G."/>
            <person name="Clay O.K."/>
            <person name="Klein B.S."/>
            <person name="Cuomo C.A."/>
        </authorList>
    </citation>
    <scope>NUCLEOTIDE SEQUENCE [LARGE SCALE GENOMIC DNA]</scope>
    <source>
        <strain evidence="3">ER-3 / ATCC MYA-2586</strain>
    </source>
</reference>
<sequence length="164" mass="18356">MLRKRLVDNTYREIEVIITDITEITEREDEETAEVCRLNLAAAQAGLRYAAEEKLQIKLLKVTVSETKLFSGFSSNDYMRLYITVLTEREGSVATAVREAENRPDTDVSASRRNNISLQDTATTTMAAREAEEDVTMKVILLWLINTAAFNLAFLTVTETAAAS</sequence>
<name>A0ABX2VTR8_AJEDR</name>
<evidence type="ECO:0000313" key="3">
    <source>
        <dbReference type="Proteomes" id="UP000002039"/>
    </source>
</evidence>
<proteinExistence type="predicted"/>
<keyword evidence="1" id="KW-0812">Transmembrane</keyword>
<dbReference type="EMBL" id="EQ999974">
    <property type="protein sequence ID" value="OAT00063.1"/>
    <property type="molecule type" value="Genomic_DNA"/>
</dbReference>
<feature type="transmembrane region" description="Helical" evidence="1">
    <location>
        <begin position="139"/>
        <end position="158"/>
    </location>
</feature>
<evidence type="ECO:0000313" key="2">
    <source>
        <dbReference type="EMBL" id="OAT00063.1"/>
    </source>
</evidence>
<keyword evidence="3" id="KW-1185">Reference proteome</keyword>
<evidence type="ECO:0000256" key="1">
    <source>
        <dbReference type="SAM" id="Phobius"/>
    </source>
</evidence>
<dbReference type="GeneID" id="69031336"/>
<dbReference type="Proteomes" id="UP000002039">
    <property type="component" value="Unassembled WGS sequence"/>
</dbReference>
<gene>
    <name evidence="2" type="ORF">BDCG_16444</name>
</gene>